<dbReference type="InterPro" id="IPR037175">
    <property type="entry name" value="KFase_sf"/>
</dbReference>
<keyword evidence="2" id="KW-1185">Reference proteome</keyword>
<name>A0A0P7KDI5_9RHOB</name>
<dbReference type="PANTHER" id="PTHR31118">
    <property type="entry name" value="CYCLASE-LIKE PROTEIN 2"/>
    <property type="match status" value="1"/>
</dbReference>
<dbReference type="GO" id="GO:0019441">
    <property type="term" value="P:L-tryptophan catabolic process to kynurenine"/>
    <property type="evidence" value="ECO:0007669"/>
    <property type="project" value="InterPro"/>
</dbReference>
<gene>
    <name evidence="1" type="ORF">AKJ29_18395</name>
</gene>
<organism evidence="1 2">
    <name type="scientific">Aliiroseovarius crassostreae</name>
    <dbReference type="NCBI Taxonomy" id="154981"/>
    <lineage>
        <taxon>Bacteria</taxon>
        <taxon>Pseudomonadati</taxon>
        <taxon>Pseudomonadota</taxon>
        <taxon>Alphaproteobacteria</taxon>
        <taxon>Rhodobacterales</taxon>
        <taxon>Paracoccaceae</taxon>
        <taxon>Aliiroseovarius</taxon>
    </lineage>
</organism>
<evidence type="ECO:0000313" key="2">
    <source>
        <dbReference type="Proteomes" id="UP000050471"/>
    </source>
</evidence>
<evidence type="ECO:0008006" key="3">
    <source>
        <dbReference type="Google" id="ProtNLM"/>
    </source>
</evidence>
<keyword evidence="1" id="KW-0614">Plasmid</keyword>
<dbReference type="OrthoDB" id="9777007at2"/>
<dbReference type="EMBL" id="LKBA01000026">
    <property type="protein sequence ID" value="KPN61553.1"/>
    <property type="molecule type" value="Genomic_DNA"/>
</dbReference>
<dbReference type="AlphaFoldDB" id="A0A0P7KDI5"/>
<evidence type="ECO:0000313" key="1">
    <source>
        <dbReference type="EMBL" id="KPN61553.1"/>
    </source>
</evidence>
<sequence length="245" mass="26879">MMGFQCISTALYPGNGEPVAIEVDTLDHAAGVAHLCKGFDINPEDWPDGYGISNEIVTLSTHQGTHIDAPLHYAPGKSDIAAAPIENFMGQAVIFTERSSTGHEVDIDMADYLGKLDAYAGQAKAVFFITGAYERYGETSYFTEFKGVPARYVSAALDRGYTLIGTDAFSLDPPFAVMSKAFVESRDQADLWPAHVLGRTRPYYQIERLCDLKDFETAELVEFIALPVKLHCGAAWTRAIARILK</sequence>
<dbReference type="GO" id="GO:0004061">
    <property type="term" value="F:arylformamidase activity"/>
    <property type="evidence" value="ECO:0007669"/>
    <property type="project" value="InterPro"/>
</dbReference>
<protein>
    <recommendedName>
        <fullName evidence="3">Cyclase</fullName>
    </recommendedName>
</protein>
<reference evidence="1 2" key="1">
    <citation type="submission" date="2015-09" db="EMBL/GenBank/DDBJ databases">
        <title>Draft genome sequence of Aliiroseovarius crassostreae CV919-312TSm, the causative agent of Roseovarius Oyster Disease (formerly Juvenile Oyster Disease).</title>
        <authorList>
            <person name="Kessner L."/>
            <person name="Spinard E."/>
            <person name="Nelson D."/>
        </authorList>
    </citation>
    <scope>NUCLEOTIDE SEQUENCE [LARGE SCALE GENOMIC DNA]</scope>
    <source>
        <strain evidence="1 2">CV919-312</strain>
        <plasmid evidence="1 2">unnamed</plasmid>
    </source>
</reference>
<dbReference type="Proteomes" id="UP000050471">
    <property type="component" value="Plasmid unnamed"/>
</dbReference>
<dbReference type="RefSeq" id="WP_074963806.1">
    <property type="nucleotide sequence ID" value="NZ_CM003503.1"/>
</dbReference>
<geneLocation type="plasmid" evidence="1 2">
    <name>unnamed</name>
</geneLocation>
<dbReference type="Pfam" id="PF04199">
    <property type="entry name" value="Cyclase"/>
    <property type="match status" value="1"/>
</dbReference>
<comment type="caution">
    <text evidence="1">The sequence shown here is derived from an EMBL/GenBank/DDBJ whole genome shotgun (WGS) entry which is preliminary data.</text>
</comment>
<proteinExistence type="predicted"/>
<dbReference type="Gene3D" id="3.50.30.50">
    <property type="entry name" value="Putative cyclase"/>
    <property type="match status" value="1"/>
</dbReference>
<dbReference type="PANTHER" id="PTHR31118:SF12">
    <property type="entry name" value="CYCLASE-LIKE PROTEIN 2"/>
    <property type="match status" value="1"/>
</dbReference>
<accession>A0A0P7KDI5</accession>
<dbReference type="InterPro" id="IPR007325">
    <property type="entry name" value="KFase/CYL"/>
</dbReference>
<dbReference type="SUPFAM" id="SSF102198">
    <property type="entry name" value="Putative cyclase"/>
    <property type="match status" value="1"/>
</dbReference>